<organism evidence="3">
    <name type="scientific">marine sediment metagenome</name>
    <dbReference type="NCBI Taxonomy" id="412755"/>
    <lineage>
        <taxon>unclassified sequences</taxon>
        <taxon>metagenomes</taxon>
        <taxon>ecological metagenomes</taxon>
    </lineage>
</organism>
<dbReference type="AlphaFoldDB" id="X0VCK0"/>
<protein>
    <recommendedName>
        <fullName evidence="4">Alpha-N-acetylglucosaminidase tim-barrel domain-containing protein</fullName>
    </recommendedName>
</protein>
<dbReference type="PANTHER" id="PTHR12872">
    <property type="entry name" value="ALPHA-N-ACETYLGLUCOSAMINIDASE"/>
    <property type="match status" value="1"/>
</dbReference>
<dbReference type="PANTHER" id="PTHR12872:SF1">
    <property type="entry name" value="ALPHA-N-ACETYLGLUCOSAMINIDASE"/>
    <property type="match status" value="1"/>
</dbReference>
<feature type="domain" description="Alpha-N-acetylglucosaminidase C-terminal" evidence="2">
    <location>
        <begin position="177"/>
        <end position="289"/>
    </location>
</feature>
<accession>X0VCK0</accession>
<dbReference type="InterPro" id="IPR024732">
    <property type="entry name" value="NAGLU_C"/>
</dbReference>
<evidence type="ECO:0000259" key="1">
    <source>
        <dbReference type="Pfam" id="PF05089"/>
    </source>
</evidence>
<gene>
    <name evidence="3" type="ORF">S01H1_24815</name>
</gene>
<reference evidence="3" key="1">
    <citation type="journal article" date="2014" name="Front. Microbiol.">
        <title>High frequency of phylogenetically diverse reductive dehalogenase-homologous genes in deep subseafloor sedimentary metagenomes.</title>
        <authorList>
            <person name="Kawai M."/>
            <person name="Futagami T."/>
            <person name="Toyoda A."/>
            <person name="Takaki Y."/>
            <person name="Nishi S."/>
            <person name="Hori S."/>
            <person name="Arai W."/>
            <person name="Tsubouchi T."/>
            <person name="Morono Y."/>
            <person name="Uchiyama I."/>
            <person name="Ito T."/>
            <person name="Fujiyama A."/>
            <person name="Inagaki F."/>
            <person name="Takami H."/>
        </authorList>
    </citation>
    <scope>NUCLEOTIDE SEQUENCE</scope>
    <source>
        <strain evidence="3">Expedition CK06-06</strain>
    </source>
</reference>
<evidence type="ECO:0000259" key="2">
    <source>
        <dbReference type="Pfam" id="PF12972"/>
    </source>
</evidence>
<proteinExistence type="predicted"/>
<sequence>EQVKRFGTDHLYAADTFIEMRPPSDDPKYLGDLAGAVYKGMIQSDPKAIWVLQGWLFVNNPAFWKPPQAKAMFGAIPDERMIVLDLMCEQTPTWRKTEAFYGKSWLWCNIQNFGGTVHLSGALNKIGHDLQTIRWQPESGKLMGLGFVNEGLGYNPVVYDLMFEMAWRDQPVNLEQWFADYALSRYGRQNKDARRAWQILGKTVYNGPYYTRSVVDHIPHLRQVADVPYDNTQLADAWRALIAAADELGEVDTFRFDMVNVARQVLSNYANVLHRALIEVSQKKDASALK</sequence>
<dbReference type="Pfam" id="PF05089">
    <property type="entry name" value="NAGLU"/>
    <property type="match status" value="1"/>
</dbReference>
<evidence type="ECO:0008006" key="4">
    <source>
        <dbReference type="Google" id="ProtNLM"/>
    </source>
</evidence>
<feature type="domain" description="Alpha-N-acetylglucosaminidase tim-barrel" evidence="1">
    <location>
        <begin position="1"/>
        <end position="168"/>
    </location>
</feature>
<dbReference type="Pfam" id="PF12972">
    <property type="entry name" value="NAGLU_C"/>
    <property type="match status" value="1"/>
</dbReference>
<dbReference type="Gene3D" id="1.20.120.670">
    <property type="entry name" value="N-acetyl-b-d-glucoasminidase"/>
    <property type="match status" value="1"/>
</dbReference>
<feature type="non-terminal residue" evidence="3">
    <location>
        <position position="290"/>
    </location>
</feature>
<dbReference type="InterPro" id="IPR024733">
    <property type="entry name" value="NAGLU_tim-barrel"/>
</dbReference>
<dbReference type="Gene3D" id="3.20.20.80">
    <property type="entry name" value="Glycosidases"/>
    <property type="match status" value="1"/>
</dbReference>
<dbReference type="InterPro" id="IPR007781">
    <property type="entry name" value="NAGLU"/>
</dbReference>
<feature type="non-terminal residue" evidence="3">
    <location>
        <position position="1"/>
    </location>
</feature>
<name>X0VCK0_9ZZZZ</name>
<comment type="caution">
    <text evidence="3">The sequence shown here is derived from an EMBL/GenBank/DDBJ whole genome shotgun (WGS) entry which is preliminary data.</text>
</comment>
<dbReference type="EMBL" id="BARS01014945">
    <property type="protein sequence ID" value="GAF98310.1"/>
    <property type="molecule type" value="Genomic_DNA"/>
</dbReference>
<evidence type="ECO:0000313" key="3">
    <source>
        <dbReference type="EMBL" id="GAF98310.1"/>
    </source>
</evidence>